<sequence>MPMKMESDLNRFRKIVRGKIKKELRRFISSGDLVARQGNKKVTIPLPRIDIPKFKFGSKEQGGVGQGEGEVGDSVGQGEPQPGEGEAGDQEGQHSLEVDVTLEELAQILGEELELPNIEDKGKDTIEDKKYKFTGIQKQGPESLRHFKRTYKQALMRTISMGLYDPEDPVIVPIKDDKRFRSFNVHNEPVANAVIIYMMDVSGSMGDEQKEIVRLTSFWLDTWLSTQYNGLERRFIIHDATAREVDADTFYRTKESGGTLISSAYKLALKLIEENFNPSEWNIYLFHFSDGDNWSGNDTADCMKLLETSLIPVSNMFCYGQVESRYGSGQFLRDLHKHFGESNEKITTTQIKDRDAIMEALKVFLGKGR</sequence>
<dbReference type="NCBIfam" id="NF003711">
    <property type="entry name" value="PRK05325.2-3"/>
    <property type="match status" value="1"/>
</dbReference>
<dbReference type="OrthoDB" id="5289021at2"/>
<dbReference type="InterPro" id="IPR006698">
    <property type="entry name" value="UPF0229"/>
</dbReference>
<dbReference type="AlphaFoldDB" id="A0A1Y6CQK8"/>
<gene>
    <name evidence="2" type="ORF">SAMN06296036_12537</name>
</gene>
<dbReference type="Proteomes" id="UP000192907">
    <property type="component" value="Unassembled WGS sequence"/>
</dbReference>
<protein>
    <submittedName>
        <fullName evidence="2">Uncharacterized protein</fullName>
    </submittedName>
</protein>
<dbReference type="EMBL" id="FWZT01000025">
    <property type="protein sequence ID" value="SMF69669.1"/>
    <property type="molecule type" value="Genomic_DNA"/>
</dbReference>
<feature type="compositionally biased region" description="Low complexity" evidence="1">
    <location>
        <begin position="72"/>
        <end position="84"/>
    </location>
</feature>
<organism evidence="2 3">
    <name type="scientific">Pseudobacteriovorax antillogorgiicola</name>
    <dbReference type="NCBI Taxonomy" id="1513793"/>
    <lineage>
        <taxon>Bacteria</taxon>
        <taxon>Pseudomonadati</taxon>
        <taxon>Bdellovibrionota</taxon>
        <taxon>Oligoflexia</taxon>
        <taxon>Oligoflexales</taxon>
        <taxon>Pseudobacteriovoracaceae</taxon>
        <taxon>Pseudobacteriovorax</taxon>
    </lineage>
</organism>
<dbReference type="STRING" id="1513793.SAMN06296036_12537"/>
<dbReference type="Pfam" id="PF04285">
    <property type="entry name" value="DUF444"/>
    <property type="match status" value="2"/>
</dbReference>
<dbReference type="SUPFAM" id="SSF53300">
    <property type="entry name" value="vWA-like"/>
    <property type="match status" value="1"/>
</dbReference>
<dbReference type="InterPro" id="IPR036465">
    <property type="entry name" value="vWFA_dom_sf"/>
</dbReference>
<accession>A0A1Y6CQK8</accession>
<name>A0A1Y6CQK8_9BACT</name>
<dbReference type="CDD" id="cd00198">
    <property type="entry name" value="vWFA"/>
    <property type="match status" value="1"/>
</dbReference>
<proteinExistence type="predicted"/>
<dbReference type="PANTHER" id="PTHR30510:SF2">
    <property type="entry name" value="UPF0229 PROTEIN YEAH"/>
    <property type="match status" value="1"/>
</dbReference>
<evidence type="ECO:0000313" key="2">
    <source>
        <dbReference type="EMBL" id="SMF69669.1"/>
    </source>
</evidence>
<keyword evidence="3" id="KW-1185">Reference proteome</keyword>
<reference evidence="3" key="1">
    <citation type="submission" date="2017-04" db="EMBL/GenBank/DDBJ databases">
        <authorList>
            <person name="Varghese N."/>
            <person name="Submissions S."/>
        </authorList>
    </citation>
    <scope>NUCLEOTIDE SEQUENCE [LARGE SCALE GENOMIC DNA]</scope>
    <source>
        <strain evidence="3">RKEM611</strain>
    </source>
</reference>
<dbReference type="PANTHER" id="PTHR30510">
    <property type="entry name" value="UPF0229 PROTEIN YEAH"/>
    <property type="match status" value="1"/>
</dbReference>
<evidence type="ECO:0000256" key="1">
    <source>
        <dbReference type="SAM" id="MobiDB-lite"/>
    </source>
</evidence>
<evidence type="ECO:0000313" key="3">
    <source>
        <dbReference type="Proteomes" id="UP000192907"/>
    </source>
</evidence>
<feature type="compositionally biased region" description="Gly residues" evidence="1">
    <location>
        <begin position="60"/>
        <end position="69"/>
    </location>
</feature>
<dbReference type="RefSeq" id="WP_132324029.1">
    <property type="nucleotide sequence ID" value="NZ_FWZT01000025.1"/>
</dbReference>
<feature type="region of interest" description="Disordered" evidence="1">
    <location>
        <begin position="55"/>
        <end position="92"/>
    </location>
</feature>